<dbReference type="SUPFAM" id="SSF52833">
    <property type="entry name" value="Thioredoxin-like"/>
    <property type="match status" value="1"/>
</dbReference>
<keyword evidence="4" id="KW-1015">Disulfide bond</keyword>
<protein>
    <submittedName>
        <fullName evidence="7">DsbA family protein</fullName>
    </submittedName>
</protein>
<comment type="caution">
    <text evidence="7">The sequence shown here is derived from an EMBL/GenBank/DDBJ whole genome shotgun (WGS) entry which is preliminary data.</text>
</comment>
<dbReference type="InterPro" id="IPR006311">
    <property type="entry name" value="TAT_signal"/>
</dbReference>
<evidence type="ECO:0000313" key="7">
    <source>
        <dbReference type="EMBL" id="MFC7334359.1"/>
    </source>
</evidence>
<evidence type="ECO:0000256" key="1">
    <source>
        <dbReference type="ARBA" id="ARBA00005791"/>
    </source>
</evidence>
<dbReference type="Proteomes" id="UP001596456">
    <property type="component" value="Unassembled WGS sequence"/>
</dbReference>
<dbReference type="Gene3D" id="3.40.30.10">
    <property type="entry name" value="Glutaredoxin"/>
    <property type="match status" value="1"/>
</dbReference>
<dbReference type="Gene3D" id="1.10.40.80">
    <property type="match status" value="1"/>
</dbReference>
<reference evidence="8" key="1">
    <citation type="journal article" date="2019" name="Int. J. Syst. Evol. Microbiol.">
        <title>The Global Catalogue of Microorganisms (GCM) 10K type strain sequencing project: providing services to taxonomists for standard genome sequencing and annotation.</title>
        <authorList>
            <consortium name="The Broad Institute Genomics Platform"/>
            <consortium name="The Broad Institute Genome Sequencing Center for Infectious Disease"/>
            <person name="Wu L."/>
            <person name="Ma J."/>
        </authorList>
    </citation>
    <scope>NUCLEOTIDE SEQUENCE [LARGE SCALE GENOMIC DNA]</scope>
    <source>
        <strain evidence="8">CGMCC 1.16275</strain>
    </source>
</reference>
<keyword evidence="3" id="KW-0560">Oxidoreductase</keyword>
<gene>
    <name evidence="7" type="ORF">ACFQPS_14415</name>
</gene>
<evidence type="ECO:0000259" key="6">
    <source>
        <dbReference type="Pfam" id="PF13462"/>
    </source>
</evidence>
<keyword evidence="8" id="KW-1185">Reference proteome</keyword>
<proteinExistence type="inferred from homology"/>
<evidence type="ECO:0000313" key="8">
    <source>
        <dbReference type="Proteomes" id="UP001596456"/>
    </source>
</evidence>
<accession>A0ABW2KY40</accession>
<feature type="domain" description="Thioredoxin-like fold" evidence="6">
    <location>
        <begin position="53"/>
        <end position="213"/>
    </location>
</feature>
<dbReference type="InterPro" id="IPR012336">
    <property type="entry name" value="Thioredoxin-like_fold"/>
</dbReference>
<evidence type="ECO:0000256" key="5">
    <source>
        <dbReference type="ARBA" id="ARBA00023284"/>
    </source>
</evidence>
<evidence type="ECO:0000256" key="3">
    <source>
        <dbReference type="ARBA" id="ARBA00023002"/>
    </source>
</evidence>
<dbReference type="EMBL" id="JBHTCM010000015">
    <property type="protein sequence ID" value="MFC7334359.1"/>
    <property type="molecule type" value="Genomic_DNA"/>
</dbReference>
<dbReference type="RefSeq" id="WP_377359918.1">
    <property type="nucleotide sequence ID" value="NZ_JBHTCM010000015.1"/>
</dbReference>
<dbReference type="Pfam" id="PF13462">
    <property type="entry name" value="Thioredoxin_4"/>
    <property type="match status" value="1"/>
</dbReference>
<sequence>MRQNLRSTWTRRGVLGALALAAGIVALPLLAGPSALAQQAAPLPGFDLARATEDKVIGDPKAPITIIEYASLTCSHCAHMHTDILPRIKAEFIDTGQAKLIFRDFPMDQVALTASMFSRCVAPERYFSMLSALFKSQKAWFAAKDPLAEVGKTARMAGLTPEQQEACLSNKQLETHILQTRLDGIKKYNISGTPTLILNDGAVVIDGAREEELINALVKLGAKRKAE</sequence>
<dbReference type="PANTHER" id="PTHR13887">
    <property type="entry name" value="GLUTATHIONE S-TRANSFERASE KAPPA"/>
    <property type="match status" value="1"/>
</dbReference>
<dbReference type="PANTHER" id="PTHR13887:SF14">
    <property type="entry name" value="DISULFIDE BOND FORMATION PROTEIN D"/>
    <property type="match status" value="1"/>
</dbReference>
<name>A0ABW2KY40_9PROT</name>
<dbReference type="InterPro" id="IPR036249">
    <property type="entry name" value="Thioredoxin-like_sf"/>
</dbReference>
<organism evidence="7 8">
    <name type="scientific">Rhodocista pekingensis</name>
    <dbReference type="NCBI Taxonomy" id="201185"/>
    <lineage>
        <taxon>Bacteria</taxon>
        <taxon>Pseudomonadati</taxon>
        <taxon>Pseudomonadota</taxon>
        <taxon>Alphaproteobacteria</taxon>
        <taxon>Rhodospirillales</taxon>
        <taxon>Azospirillaceae</taxon>
        <taxon>Rhodocista</taxon>
    </lineage>
</organism>
<evidence type="ECO:0000256" key="2">
    <source>
        <dbReference type="ARBA" id="ARBA00022729"/>
    </source>
</evidence>
<comment type="similarity">
    <text evidence="1">Belongs to the thioredoxin family. DsbA subfamily.</text>
</comment>
<keyword evidence="5" id="KW-0676">Redox-active center</keyword>
<evidence type="ECO:0000256" key="4">
    <source>
        <dbReference type="ARBA" id="ARBA00023157"/>
    </source>
</evidence>
<keyword evidence="2" id="KW-0732">Signal</keyword>
<dbReference type="PROSITE" id="PS51318">
    <property type="entry name" value="TAT"/>
    <property type="match status" value="1"/>
</dbReference>